<proteinExistence type="predicted"/>
<dbReference type="EMBL" id="CP036273">
    <property type="protein sequence ID" value="QDU24096.1"/>
    <property type="molecule type" value="Genomic_DNA"/>
</dbReference>
<gene>
    <name evidence="1" type="ORF">ETAA1_61090</name>
</gene>
<name>A0A517Y2S3_9BACT</name>
<organism evidence="1 2">
    <name type="scientific">Urbifossiella limnaea</name>
    <dbReference type="NCBI Taxonomy" id="2528023"/>
    <lineage>
        <taxon>Bacteria</taxon>
        <taxon>Pseudomonadati</taxon>
        <taxon>Planctomycetota</taxon>
        <taxon>Planctomycetia</taxon>
        <taxon>Gemmatales</taxon>
        <taxon>Gemmataceae</taxon>
        <taxon>Urbifossiella</taxon>
    </lineage>
</organism>
<dbReference type="Proteomes" id="UP000319576">
    <property type="component" value="Chromosome"/>
</dbReference>
<reference evidence="1 2" key="1">
    <citation type="submission" date="2019-02" db="EMBL/GenBank/DDBJ databases">
        <title>Deep-cultivation of Planctomycetes and their phenomic and genomic characterization uncovers novel biology.</title>
        <authorList>
            <person name="Wiegand S."/>
            <person name="Jogler M."/>
            <person name="Boedeker C."/>
            <person name="Pinto D."/>
            <person name="Vollmers J."/>
            <person name="Rivas-Marin E."/>
            <person name="Kohn T."/>
            <person name="Peeters S.H."/>
            <person name="Heuer A."/>
            <person name="Rast P."/>
            <person name="Oberbeckmann S."/>
            <person name="Bunk B."/>
            <person name="Jeske O."/>
            <person name="Meyerdierks A."/>
            <person name="Storesund J.E."/>
            <person name="Kallscheuer N."/>
            <person name="Luecker S."/>
            <person name="Lage O.M."/>
            <person name="Pohl T."/>
            <person name="Merkel B.J."/>
            <person name="Hornburger P."/>
            <person name="Mueller R.-W."/>
            <person name="Bruemmer F."/>
            <person name="Labrenz M."/>
            <person name="Spormann A.M."/>
            <person name="Op den Camp H."/>
            <person name="Overmann J."/>
            <person name="Amann R."/>
            <person name="Jetten M.S.M."/>
            <person name="Mascher T."/>
            <person name="Medema M.H."/>
            <person name="Devos D.P."/>
            <person name="Kaster A.-K."/>
            <person name="Ovreas L."/>
            <person name="Rohde M."/>
            <person name="Galperin M.Y."/>
            <person name="Jogler C."/>
        </authorList>
    </citation>
    <scope>NUCLEOTIDE SEQUENCE [LARGE SCALE GENOMIC DNA]</scope>
    <source>
        <strain evidence="1 2">ETA_A1</strain>
    </source>
</reference>
<evidence type="ECO:0000313" key="1">
    <source>
        <dbReference type="EMBL" id="QDU24096.1"/>
    </source>
</evidence>
<dbReference type="KEGG" id="uli:ETAA1_61090"/>
<dbReference type="OrthoDB" id="285502at2"/>
<protein>
    <recommendedName>
        <fullName evidence="3">Zinc-finger domain-containing protein</fullName>
    </recommendedName>
</protein>
<evidence type="ECO:0008006" key="3">
    <source>
        <dbReference type="Google" id="ProtNLM"/>
    </source>
</evidence>
<keyword evidence="2" id="KW-1185">Reference proteome</keyword>
<evidence type="ECO:0000313" key="2">
    <source>
        <dbReference type="Proteomes" id="UP000319576"/>
    </source>
</evidence>
<dbReference type="AlphaFoldDB" id="A0A517Y2S3"/>
<accession>A0A517Y2S3</accession>
<dbReference type="RefSeq" id="WP_145244290.1">
    <property type="nucleotide sequence ID" value="NZ_CP036273.1"/>
</dbReference>
<sequence length="113" mass="12683">MQPSDVTRQMLRDYLHDALPEAELAAVERAVRASAEVRRVLDEVREEEDRGEHTVGAIWRRERVSCPGRDQLGGYLLGAGDPDLHDYVTFHLTVVGCPYCQANLDDLKKLGGH</sequence>